<reference evidence="2" key="2">
    <citation type="submission" date="2015-01" db="EMBL/GenBank/DDBJ databases">
        <title>Evolutionary Origins and Diversification of the Mycorrhizal Mutualists.</title>
        <authorList>
            <consortium name="DOE Joint Genome Institute"/>
            <consortium name="Mycorrhizal Genomics Consortium"/>
            <person name="Kohler A."/>
            <person name="Kuo A."/>
            <person name="Nagy L.G."/>
            <person name="Floudas D."/>
            <person name="Copeland A."/>
            <person name="Barry K.W."/>
            <person name="Cichocki N."/>
            <person name="Veneault-Fourrey C."/>
            <person name="LaButti K."/>
            <person name="Lindquist E.A."/>
            <person name="Lipzen A."/>
            <person name="Lundell T."/>
            <person name="Morin E."/>
            <person name="Murat C."/>
            <person name="Riley R."/>
            <person name="Ohm R."/>
            <person name="Sun H."/>
            <person name="Tunlid A."/>
            <person name="Henrissat B."/>
            <person name="Grigoriev I.V."/>
            <person name="Hibbett D.S."/>
            <person name="Martin F."/>
        </authorList>
    </citation>
    <scope>NUCLEOTIDE SEQUENCE [LARGE SCALE GENOMIC DNA]</scope>
    <source>
        <strain evidence="2">Foug A</strain>
    </source>
</reference>
<name>A0A0C3A1H0_9AGAM</name>
<dbReference type="EMBL" id="KN822012">
    <property type="protein sequence ID" value="KIM67503.1"/>
    <property type="molecule type" value="Genomic_DNA"/>
</dbReference>
<keyword evidence="2" id="KW-1185">Reference proteome</keyword>
<dbReference type="InParanoid" id="A0A0C3A1H0"/>
<dbReference type="HOGENOM" id="CLU_1950101_0_0_1"/>
<dbReference type="AlphaFoldDB" id="A0A0C3A1H0"/>
<evidence type="ECO:0000313" key="2">
    <source>
        <dbReference type="Proteomes" id="UP000053989"/>
    </source>
</evidence>
<sequence length="129" mass="14499">MLNRMVNTKCSKWLGPWFCRPLLLSTRSQTPLSLFVFLTSVICVHAPLTYAAVASCGIDRHLLGLGCILDSEWDWLNSSVEEGNENRLVTRKYLSAHRHRQTVADSLLYSSSIPSSGKPDVTAKYKRSK</sequence>
<evidence type="ECO:0000313" key="1">
    <source>
        <dbReference type="EMBL" id="KIM67503.1"/>
    </source>
</evidence>
<dbReference type="Proteomes" id="UP000053989">
    <property type="component" value="Unassembled WGS sequence"/>
</dbReference>
<reference evidence="1 2" key="1">
    <citation type="submission" date="2014-04" db="EMBL/GenBank/DDBJ databases">
        <authorList>
            <consortium name="DOE Joint Genome Institute"/>
            <person name="Kuo A."/>
            <person name="Kohler A."/>
            <person name="Nagy L.G."/>
            <person name="Floudas D."/>
            <person name="Copeland A."/>
            <person name="Barry K.W."/>
            <person name="Cichocki N."/>
            <person name="Veneault-Fourrey C."/>
            <person name="LaButti K."/>
            <person name="Lindquist E.A."/>
            <person name="Lipzen A."/>
            <person name="Lundell T."/>
            <person name="Morin E."/>
            <person name="Murat C."/>
            <person name="Sun H."/>
            <person name="Tunlid A."/>
            <person name="Henrissat B."/>
            <person name="Grigoriev I.V."/>
            <person name="Hibbett D.S."/>
            <person name="Martin F."/>
            <person name="Nordberg H.P."/>
            <person name="Cantor M.N."/>
            <person name="Hua S.X."/>
        </authorList>
    </citation>
    <scope>NUCLEOTIDE SEQUENCE [LARGE SCALE GENOMIC DNA]</scope>
    <source>
        <strain evidence="1 2">Foug A</strain>
    </source>
</reference>
<gene>
    <name evidence="1" type="ORF">SCLCIDRAFT_1106424</name>
</gene>
<protein>
    <submittedName>
        <fullName evidence="1">Uncharacterized protein</fullName>
    </submittedName>
</protein>
<organism evidence="1 2">
    <name type="scientific">Scleroderma citrinum Foug A</name>
    <dbReference type="NCBI Taxonomy" id="1036808"/>
    <lineage>
        <taxon>Eukaryota</taxon>
        <taxon>Fungi</taxon>
        <taxon>Dikarya</taxon>
        <taxon>Basidiomycota</taxon>
        <taxon>Agaricomycotina</taxon>
        <taxon>Agaricomycetes</taxon>
        <taxon>Agaricomycetidae</taxon>
        <taxon>Boletales</taxon>
        <taxon>Sclerodermatineae</taxon>
        <taxon>Sclerodermataceae</taxon>
        <taxon>Scleroderma</taxon>
    </lineage>
</organism>
<accession>A0A0C3A1H0</accession>
<proteinExistence type="predicted"/>